<keyword evidence="4" id="KW-1185">Reference proteome</keyword>
<dbReference type="PANTHER" id="PTHR35205:SF1">
    <property type="entry name" value="ZU5 DOMAIN-CONTAINING PROTEIN"/>
    <property type="match status" value="1"/>
</dbReference>
<dbReference type="AlphaFoldDB" id="A0A175VS16"/>
<evidence type="ECO:0000256" key="1">
    <source>
        <dbReference type="SAM" id="MobiDB-lite"/>
    </source>
</evidence>
<organism evidence="3 4">
    <name type="scientific">Madurella mycetomatis</name>
    <dbReference type="NCBI Taxonomy" id="100816"/>
    <lineage>
        <taxon>Eukaryota</taxon>
        <taxon>Fungi</taxon>
        <taxon>Dikarya</taxon>
        <taxon>Ascomycota</taxon>
        <taxon>Pezizomycotina</taxon>
        <taxon>Sordariomycetes</taxon>
        <taxon>Sordariomycetidae</taxon>
        <taxon>Sordariales</taxon>
        <taxon>Sordariales incertae sedis</taxon>
        <taxon>Madurella</taxon>
    </lineage>
</organism>
<dbReference type="PANTHER" id="PTHR35205">
    <property type="entry name" value="NB-ARC AND TPR DOMAIN PROTEIN"/>
    <property type="match status" value="1"/>
</dbReference>
<dbReference type="GO" id="GO:0016887">
    <property type="term" value="F:ATP hydrolysis activity"/>
    <property type="evidence" value="ECO:0007669"/>
    <property type="project" value="InterPro"/>
</dbReference>
<dbReference type="InterPro" id="IPR049945">
    <property type="entry name" value="AAA_22"/>
</dbReference>
<accession>A0A175VS16</accession>
<dbReference type="Gene3D" id="1.25.40.10">
    <property type="entry name" value="Tetratricopeptide repeat domain"/>
    <property type="match status" value="1"/>
</dbReference>
<name>A0A175VS16_9PEZI</name>
<protein>
    <recommendedName>
        <fullName evidence="2">ORC1/DEAH AAA+ ATPase domain-containing protein</fullName>
    </recommendedName>
</protein>
<gene>
    <name evidence="3" type="ORF">MMYC01_209629</name>
</gene>
<dbReference type="EMBL" id="LCTW02000380">
    <property type="protein sequence ID" value="KXX74163.1"/>
    <property type="molecule type" value="Genomic_DNA"/>
</dbReference>
<dbReference type="Pfam" id="PF13401">
    <property type="entry name" value="AAA_22"/>
    <property type="match status" value="1"/>
</dbReference>
<evidence type="ECO:0000259" key="2">
    <source>
        <dbReference type="Pfam" id="PF13401"/>
    </source>
</evidence>
<evidence type="ECO:0000313" key="4">
    <source>
        <dbReference type="Proteomes" id="UP000078237"/>
    </source>
</evidence>
<evidence type="ECO:0000313" key="3">
    <source>
        <dbReference type="EMBL" id="KXX74163.1"/>
    </source>
</evidence>
<dbReference type="VEuPathDB" id="FungiDB:MMYC01_209629"/>
<proteinExistence type="predicted"/>
<feature type="region of interest" description="Disordered" evidence="1">
    <location>
        <begin position="339"/>
        <end position="372"/>
    </location>
</feature>
<sequence length="900" mass="101437">MFSGSILSTIEEAESDFLLLFDCCNAYHPPSRPSGSGCNVIEVISAVGFDAVAAEPGTDSFTHHLDEALALAKRSGPIKAVDLHREIISRVFPQERRRLRRGTSFIVDDNGPVEEKSRRRCPLHYWLSGPSKSITLAPLDSPSCTAKSYDAAEVTLVEPPSNTVPTPGDLEMEGIIQVQQAKFPQVLVCFRVTREDFEPAAWVKWLREAPPEARDLIKIEGFWGSFSSLILVGMPVQVWDLLPDSPAVSFVGFITTDNYGKNFQREVDNLLSVTTEMKFEEEMAMGSEGQEPTKAQKEAEALLTSTLLDVPDEALPSKPTPPLKAILGDMPTAKIRKQNVEVPSQQPRSSAPFRRNEDSIGRESTLERRPERIPEPEFSDPILQRLSLQQLGSPGTHHVIPFPRNEDAVDRAIISQLETLLPGTSKYQSAALYGLAGSGKTQIALEYAYRRCSDPACSVFWVRADNETTFIEDYKMIARSLGLAGGQDGKKLPMAVRKQIESRPRWLLVLDNADDLTLFGVGRTSYNTSYEGLKELAEGSTSLYDYVPRGATGTVLWTSRDERIVGTLVSPYQGIGVDRMSHDEAMRLFETSRNKKTGSEEVAEAKKLLEELEWLPLAISQAGAYLQRTSNPIGDYLSKLAEGREQWRILKETEFDRHRSNIPNSVLETLEVSMERIRLHDEMAYRIIHIIAYVNDQDIPFEMITAAGLFGDKRGKRNLKKNKDRVAEAITLLKEFSFLTPHRRGWYNGYKTHRLIQEATRYSLKTKKSEDEVYFSDAALQIVSELFPEGARGAWVEHERYIAHAIRIGEWAGICGREIQVSELLTRVSNYFYNYRRWGERELVDRRVYELRRVVLGEEHPDTIESMLDLAATYDAQGRYIEAELIRFEVSALRQAMGGI</sequence>
<dbReference type="SUPFAM" id="SSF52540">
    <property type="entry name" value="P-loop containing nucleoside triphosphate hydrolases"/>
    <property type="match status" value="1"/>
</dbReference>
<dbReference type="STRING" id="100816.A0A175VS16"/>
<dbReference type="InterPro" id="IPR027417">
    <property type="entry name" value="P-loop_NTPase"/>
</dbReference>
<dbReference type="Proteomes" id="UP000078237">
    <property type="component" value="Unassembled WGS sequence"/>
</dbReference>
<dbReference type="OrthoDB" id="427518at2759"/>
<reference evidence="3 4" key="1">
    <citation type="journal article" date="2016" name="Genome Announc.">
        <title>Genome Sequence of Madurella mycetomatis mm55, Isolated from a Human Mycetoma Case in Sudan.</title>
        <authorList>
            <person name="Smit S."/>
            <person name="Derks M.F."/>
            <person name="Bervoets S."/>
            <person name="Fahal A."/>
            <person name="van Leeuwen W."/>
            <person name="van Belkum A."/>
            <person name="van de Sande W.W."/>
        </authorList>
    </citation>
    <scope>NUCLEOTIDE SEQUENCE [LARGE SCALE GENOMIC DNA]</scope>
    <source>
        <strain evidence="4">mm55</strain>
    </source>
</reference>
<feature type="domain" description="ORC1/DEAH AAA+ ATPase" evidence="2">
    <location>
        <begin position="428"/>
        <end position="531"/>
    </location>
</feature>
<comment type="caution">
    <text evidence="3">The sequence shown here is derived from an EMBL/GenBank/DDBJ whole genome shotgun (WGS) entry which is preliminary data.</text>
</comment>
<dbReference type="Gene3D" id="3.40.50.300">
    <property type="entry name" value="P-loop containing nucleotide triphosphate hydrolases"/>
    <property type="match status" value="1"/>
</dbReference>
<dbReference type="InterPro" id="IPR011990">
    <property type="entry name" value="TPR-like_helical_dom_sf"/>
</dbReference>
<feature type="compositionally biased region" description="Basic and acidic residues" evidence="1">
    <location>
        <begin position="354"/>
        <end position="372"/>
    </location>
</feature>